<proteinExistence type="predicted"/>
<sequence length="396" mass="43133">MDERTLRFRVGVVVLIAAIITGILVTRLGDMPFPGTSTYEVSVLFPTAPGVTVGTPVRKSGVSIGRVTQVELMKPSGVRVSTDIDSRYVILDSELCRIATASVLGDAVLEFVPGNAVVANPQQLTDGSEIQNGVVAGNPLDVLVNLETDMRIALRSIQEASNRVGQTASNLNAVVANNDDQLPRLFQKTEKALDQFNTTMSTINTVFGDPELRDGMKQSLNDVPKLLAEARVTLQNANEAFEGFKSVSERADRNLANLENFTKPLGERGGQIAENLDGSLSNVNQLLEQLVEFTDGLNSREGTLGRLMNDGELYDRLNRTLANAEDITSRIKPILDDVRIFSDKIARDPRQLGVKGAIDRRPLGVGTKPAVYNDGESYEPFTIDQTSWDSTPFPQE</sequence>
<dbReference type="eggNOG" id="COG1463">
    <property type="taxonomic scope" value="Bacteria"/>
</dbReference>
<dbReference type="KEGG" id="psl:Psta_2134"/>
<dbReference type="AlphaFoldDB" id="D2R1T9"/>
<gene>
    <name evidence="3" type="ordered locus">Psta_2134</name>
</gene>
<evidence type="ECO:0000313" key="4">
    <source>
        <dbReference type="Proteomes" id="UP000001887"/>
    </source>
</evidence>
<keyword evidence="1" id="KW-0812">Transmembrane</keyword>
<feature type="domain" description="Mce/MlaD" evidence="2">
    <location>
        <begin position="38"/>
        <end position="114"/>
    </location>
</feature>
<keyword evidence="4" id="KW-1185">Reference proteome</keyword>
<dbReference type="EMBL" id="CP001848">
    <property type="protein sequence ID" value="ADB16808.1"/>
    <property type="molecule type" value="Genomic_DNA"/>
</dbReference>
<reference evidence="3 4" key="1">
    <citation type="journal article" date="2009" name="Stand. Genomic Sci.">
        <title>Complete genome sequence of Pirellula staleyi type strain (ATCC 27377).</title>
        <authorList>
            <person name="Clum A."/>
            <person name="Tindall B.J."/>
            <person name="Sikorski J."/>
            <person name="Ivanova N."/>
            <person name="Mavrommatis K."/>
            <person name="Lucas S."/>
            <person name="Glavina del Rio T."/>
            <person name="Nolan M."/>
            <person name="Chen F."/>
            <person name="Tice H."/>
            <person name="Pitluck S."/>
            <person name="Cheng J.F."/>
            <person name="Chertkov O."/>
            <person name="Brettin T."/>
            <person name="Han C."/>
            <person name="Detter J.C."/>
            <person name="Kuske C."/>
            <person name="Bruce D."/>
            <person name="Goodwin L."/>
            <person name="Ovchinikova G."/>
            <person name="Pati A."/>
            <person name="Mikhailova N."/>
            <person name="Chen A."/>
            <person name="Palaniappan K."/>
            <person name="Land M."/>
            <person name="Hauser L."/>
            <person name="Chang Y.J."/>
            <person name="Jeffries C.D."/>
            <person name="Chain P."/>
            <person name="Rohde M."/>
            <person name="Goker M."/>
            <person name="Bristow J."/>
            <person name="Eisen J.A."/>
            <person name="Markowitz V."/>
            <person name="Hugenholtz P."/>
            <person name="Kyrpides N.C."/>
            <person name="Klenk H.P."/>
            <person name="Lapidus A."/>
        </authorList>
    </citation>
    <scope>NUCLEOTIDE SEQUENCE [LARGE SCALE GENOMIC DNA]</scope>
    <source>
        <strain evidence="4">ATCC 27377 / DSM 6068 / ICPB 4128</strain>
    </source>
</reference>
<name>D2R1T9_PIRSD</name>
<dbReference type="Proteomes" id="UP000001887">
    <property type="component" value="Chromosome"/>
</dbReference>
<protein>
    <submittedName>
        <fullName evidence="3">Mammalian cell entry related domain protein</fullName>
    </submittedName>
</protein>
<keyword evidence="1" id="KW-0472">Membrane</keyword>
<evidence type="ECO:0000259" key="2">
    <source>
        <dbReference type="Pfam" id="PF02470"/>
    </source>
</evidence>
<dbReference type="InterPro" id="IPR003399">
    <property type="entry name" value="Mce/MlaD"/>
</dbReference>
<dbReference type="PANTHER" id="PTHR33371">
    <property type="entry name" value="INTERMEMBRANE PHOSPHOLIPID TRANSPORT SYSTEM BINDING PROTEIN MLAD-RELATED"/>
    <property type="match status" value="1"/>
</dbReference>
<evidence type="ECO:0000256" key="1">
    <source>
        <dbReference type="SAM" id="Phobius"/>
    </source>
</evidence>
<dbReference type="HOGENOM" id="CLU_749849_0_0_0"/>
<organism evidence="3 4">
    <name type="scientific">Pirellula staleyi (strain ATCC 27377 / DSM 6068 / ICPB 4128)</name>
    <name type="common">Pirella staleyi</name>
    <dbReference type="NCBI Taxonomy" id="530564"/>
    <lineage>
        <taxon>Bacteria</taxon>
        <taxon>Pseudomonadati</taxon>
        <taxon>Planctomycetota</taxon>
        <taxon>Planctomycetia</taxon>
        <taxon>Pirellulales</taxon>
        <taxon>Pirellulaceae</taxon>
        <taxon>Pirellula</taxon>
    </lineage>
</organism>
<evidence type="ECO:0000313" key="3">
    <source>
        <dbReference type="EMBL" id="ADB16808.1"/>
    </source>
</evidence>
<feature type="transmembrane region" description="Helical" evidence="1">
    <location>
        <begin position="6"/>
        <end position="25"/>
    </location>
</feature>
<dbReference type="STRING" id="530564.Psta_2134"/>
<accession>D2R1T9</accession>
<keyword evidence="1" id="KW-1133">Transmembrane helix</keyword>
<dbReference type="Pfam" id="PF02470">
    <property type="entry name" value="MlaD"/>
    <property type="match status" value="1"/>
</dbReference>
<dbReference type="PANTHER" id="PTHR33371:SF4">
    <property type="entry name" value="INTERMEMBRANE PHOSPHOLIPID TRANSPORT SYSTEM BINDING PROTEIN MLAD"/>
    <property type="match status" value="1"/>
</dbReference>
<dbReference type="OrthoDB" id="260338at2"/>
<dbReference type="InterPro" id="IPR052336">
    <property type="entry name" value="MlaD_Phospholipid_Transporter"/>
</dbReference>